<evidence type="ECO:0000256" key="2">
    <source>
        <dbReference type="ARBA" id="ARBA00022630"/>
    </source>
</evidence>
<comment type="cofactor">
    <cofactor evidence="1">
        <name>FAD</name>
        <dbReference type="ChEBI" id="CHEBI:57692"/>
    </cofactor>
</comment>
<dbReference type="Pfam" id="PF14759">
    <property type="entry name" value="Reductase_C"/>
    <property type="match status" value="1"/>
</dbReference>
<keyword evidence="3" id="KW-0274">FAD</keyword>
<evidence type="ECO:0000259" key="6">
    <source>
        <dbReference type="Pfam" id="PF14759"/>
    </source>
</evidence>
<protein>
    <submittedName>
        <fullName evidence="7">NAD(P)/FAD-dependent oxidoreductase</fullName>
    </submittedName>
</protein>
<reference evidence="7 8" key="1">
    <citation type="journal article" date="2018" name="Int. J. Syst. Evol. Microbiol.">
        <title>Micromonospora globbae sp. nov., an endophytic actinomycete isolated from roots of Globba winitii C. H. Wright.</title>
        <authorList>
            <person name="Kuncharoen N."/>
            <person name="Pittayakhajonwut P."/>
            <person name="Tanasupawat S."/>
        </authorList>
    </citation>
    <scope>NUCLEOTIDE SEQUENCE [LARGE SCALE GENOMIC DNA]</scope>
    <source>
        <strain evidence="7 8">WPS1-2</strain>
    </source>
</reference>
<evidence type="ECO:0000313" key="8">
    <source>
        <dbReference type="Proteomes" id="UP000285744"/>
    </source>
</evidence>
<dbReference type="InterPro" id="IPR016156">
    <property type="entry name" value="FAD/NAD-linked_Rdtase_dimer_sf"/>
</dbReference>
<organism evidence="7 8">
    <name type="scientific">Micromonospora globbae</name>
    <dbReference type="NCBI Taxonomy" id="1894969"/>
    <lineage>
        <taxon>Bacteria</taxon>
        <taxon>Bacillati</taxon>
        <taxon>Actinomycetota</taxon>
        <taxon>Actinomycetes</taxon>
        <taxon>Micromonosporales</taxon>
        <taxon>Micromonosporaceae</taxon>
        <taxon>Micromonospora</taxon>
    </lineage>
</organism>
<comment type="caution">
    <text evidence="7">The sequence shown here is derived from an EMBL/GenBank/DDBJ whole genome shotgun (WGS) entry which is preliminary data.</text>
</comment>
<dbReference type="GO" id="GO:0016651">
    <property type="term" value="F:oxidoreductase activity, acting on NAD(P)H"/>
    <property type="evidence" value="ECO:0007669"/>
    <property type="project" value="TreeGrafter"/>
</dbReference>
<evidence type="ECO:0000259" key="5">
    <source>
        <dbReference type="Pfam" id="PF07992"/>
    </source>
</evidence>
<dbReference type="PRINTS" id="PR00368">
    <property type="entry name" value="FADPNR"/>
</dbReference>
<dbReference type="Gene3D" id="3.50.50.60">
    <property type="entry name" value="FAD/NAD(P)-binding domain"/>
    <property type="match status" value="2"/>
</dbReference>
<dbReference type="InterPro" id="IPR023753">
    <property type="entry name" value="FAD/NAD-binding_dom"/>
</dbReference>
<dbReference type="RefSeq" id="WP_120329312.1">
    <property type="nucleotide sequence ID" value="NZ_RAQQ01000010.1"/>
</dbReference>
<dbReference type="Pfam" id="PF07992">
    <property type="entry name" value="Pyr_redox_2"/>
    <property type="match status" value="1"/>
</dbReference>
<dbReference type="InterPro" id="IPR028202">
    <property type="entry name" value="Reductase_C"/>
</dbReference>
<gene>
    <name evidence="7" type="ORF">D7I43_16120</name>
</gene>
<sequence>MSKTSLVIVGAGLAGARAAQTLREEGFDGGIVVVGDEPDRPYERPPLSKGLLTGSAEPDSVFVHDAGWYAEHDVDLRTDARAVAVDRSAKVVRLADGEHIAYDRLLLATGATPRDLAAPGADLDGVLRLRTLADSRRIAAALVDGAHIVIVGAGWIGLEVAAAARQRGATVDVVETAALPLRRVLGDEIARVFANLHRDHGVTFHFDAEVREIRGDVRASSVLLADGTELPTDAVVVAVGVRPNTDLAAAAGLAVENGILVDASLRTADPDVHAAGDVANAYHPVLRRRLRVEHWANALHSGAAAARAMLGQPVSYDDLPYFYTDQYDLGMEYVGHAPPGEFDRVVVRGDVAKREFIAFWTAGGRVLAGMNVNVWDVVPQIRRLVAAARPVDLDRLADPDVPLDEVR</sequence>
<name>A0A420F0I3_9ACTN</name>
<evidence type="ECO:0000256" key="4">
    <source>
        <dbReference type="ARBA" id="ARBA00023002"/>
    </source>
</evidence>
<feature type="domain" description="FAD/NAD(P)-binding" evidence="5">
    <location>
        <begin position="5"/>
        <end position="302"/>
    </location>
</feature>
<dbReference type="SUPFAM" id="SSF55424">
    <property type="entry name" value="FAD/NAD-linked reductases, dimerisation (C-terminal) domain"/>
    <property type="match status" value="1"/>
</dbReference>
<dbReference type="OrthoDB" id="1145at2"/>
<dbReference type="AlphaFoldDB" id="A0A420F0I3"/>
<dbReference type="InterPro" id="IPR036188">
    <property type="entry name" value="FAD/NAD-bd_sf"/>
</dbReference>
<evidence type="ECO:0000313" key="7">
    <source>
        <dbReference type="EMBL" id="RKF26515.1"/>
    </source>
</evidence>
<keyword evidence="2" id="KW-0285">Flavoprotein</keyword>
<dbReference type="EMBL" id="RAQQ01000010">
    <property type="protein sequence ID" value="RKF26515.1"/>
    <property type="molecule type" value="Genomic_DNA"/>
</dbReference>
<dbReference type="Proteomes" id="UP000285744">
    <property type="component" value="Unassembled WGS sequence"/>
</dbReference>
<keyword evidence="4" id="KW-0560">Oxidoreductase</keyword>
<dbReference type="InterPro" id="IPR050446">
    <property type="entry name" value="FAD-oxidoreductase/Apoptosis"/>
</dbReference>
<dbReference type="PRINTS" id="PR00411">
    <property type="entry name" value="PNDRDTASEI"/>
</dbReference>
<evidence type="ECO:0000256" key="3">
    <source>
        <dbReference type="ARBA" id="ARBA00022827"/>
    </source>
</evidence>
<proteinExistence type="predicted"/>
<dbReference type="GO" id="GO:0005737">
    <property type="term" value="C:cytoplasm"/>
    <property type="evidence" value="ECO:0007669"/>
    <property type="project" value="TreeGrafter"/>
</dbReference>
<accession>A0A420F0I3</accession>
<evidence type="ECO:0000256" key="1">
    <source>
        <dbReference type="ARBA" id="ARBA00001974"/>
    </source>
</evidence>
<dbReference type="SUPFAM" id="SSF51905">
    <property type="entry name" value="FAD/NAD(P)-binding domain"/>
    <property type="match status" value="2"/>
</dbReference>
<dbReference type="PANTHER" id="PTHR43557">
    <property type="entry name" value="APOPTOSIS-INDUCING FACTOR 1"/>
    <property type="match status" value="1"/>
</dbReference>
<dbReference type="PANTHER" id="PTHR43557:SF2">
    <property type="entry name" value="RIESKE DOMAIN-CONTAINING PROTEIN-RELATED"/>
    <property type="match status" value="1"/>
</dbReference>
<dbReference type="Gene3D" id="3.30.390.30">
    <property type="match status" value="1"/>
</dbReference>
<feature type="domain" description="Reductase C-terminal" evidence="6">
    <location>
        <begin position="321"/>
        <end position="405"/>
    </location>
</feature>